<evidence type="ECO:0000256" key="1">
    <source>
        <dbReference type="SAM" id="MobiDB-lite"/>
    </source>
</evidence>
<dbReference type="EMBL" id="CP126210">
    <property type="protein sequence ID" value="WIA12237.1"/>
    <property type="molecule type" value="Genomic_DNA"/>
</dbReference>
<feature type="region of interest" description="Disordered" evidence="1">
    <location>
        <begin position="74"/>
        <end position="95"/>
    </location>
</feature>
<proteinExistence type="predicted"/>
<keyword evidence="3" id="KW-1185">Reference proteome</keyword>
<evidence type="ECO:0000313" key="3">
    <source>
        <dbReference type="Proteomes" id="UP001244341"/>
    </source>
</evidence>
<organism evidence="2 3">
    <name type="scientific">Tetradesmus obliquus</name>
    <name type="common">Green alga</name>
    <name type="synonym">Acutodesmus obliquus</name>
    <dbReference type="NCBI Taxonomy" id="3088"/>
    <lineage>
        <taxon>Eukaryota</taxon>
        <taxon>Viridiplantae</taxon>
        <taxon>Chlorophyta</taxon>
        <taxon>core chlorophytes</taxon>
        <taxon>Chlorophyceae</taxon>
        <taxon>CS clade</taxon>
        <taxon>Sphaeropleales</taxon>
        <taxon>Scenedesmaceae</taxon>
        <taxon>Tetradesmus</taxon>
    </lineage>
</organism>
<dbReference type="Proteomes" id="UP001244341">
    <property type="component" value="Chromosome 3b"/>
</dbReference>
<protein>
    <recommendedName>
        <fullName evidence="4">4'-phosphopantetheinyl transferase domain-containing protein</fullName>
    </recommendedName>
</protein>
<evidence type="ECO:0000313" key="2">
    <source>
        <dbReference type="EMBL" id="WIA12237.1"/>
    </source>
</evidence>
<gene>
    <name evidence="2" type="ORF">OEZ85_012303</name>
</gene>
<name>A0ABY8TTB1_TETOB</name>
<reference evidence="2 3" key="1">
    <citation type="submission" date="2023-05" db="EMBL/GenBank/DDBJ databases">
        <title>A 100% complete, gapless, phased diploid assembly of the Scenedesmus obliquus UTEX 3031 genome.</title>
        <authorList>
            <person name="Biondi T.C."/>
            <person name="Hanschen E.R."/>
            <person name="Kwon T."/>
            <person name="Eng W."/>
            <person name="Kruse C.P.S."/>
            <person name="Koehler S.I."/>
            <person name="Kunde Y."/>
            <person name="Gleasner C.D."/>
            <person name="You Mak K.T."/>
            <person name="Polle J."/>
            <person name="Hovde B.T."/>
            <person name="Starkenburg S.R."/>
        </authorList>
    </citation>
    <scope>NUCLEOTIDE SEQUENCE [LARGE SCALE GENOMIC DNA]</scope>
    <source>
        <strain evidence="2 3">DOE0152z</strain>
    </source>
</reference>
<accession>A0ABY8TTB1</accession>
<evidence type="ECO:0008006" key="4">
    <source>
        <dbReference type="Google" id="ProtNLM"/>
    </source>
</evidence>
<feature type="compositionally biased region" description="Polar residues" evidence="1">
    <location>
        <begin position="85"/>
        <end position="95"/>
    </location>
</feature>
<sequence length="129" mass="14043">MDTTISVICLLAPRNETAEFLMKSQKMKADADQVAGKSADEVKQLIANKYAVKDTAFKAIVAVVLNRHDTNINSSGKEEPLTATMGRSTSTSGCQQPMEASAAAMSCWCRRVLHGLRHTRARRMAGTRS</sequence>